<evidence type="ECO:0000313" key="3">
    <source>
        <dbReference type="Proteomes" id="UP000263232"/>
    </source>
</evidence>
<organism evidence="2 3">
    <name type="scientific">Suicoccus acidiformans</name>
    <dbReference type="NCBI Taxonomy" id="2036206"/>
    <lineage>
        <taxon>Bacteria</taxon>
        <taxon>Bacillati</taxon>
        <taxon>Bacillota</taxon>
        <taxon>Bacilli</taxon>
        <taxon>Lactobacillales</taxon>
        <taxon>Aerococcaceae</taxon>
        <taxon>Suicoccus</taxon>
    </lineage>
</organism>
<name>A0A347WMD7_9LACT</name>
<accession>A0A347WMD7</accession>
<evidence type="ECO:0000313" key="2">
    <source>
        <dbReference type="EMBL" id="AXY26244.1"/>
    </source>
</evidence>
<dbReference type="Pfam" id="PF03413">
    <property type="entry name" value="PepSY"/>
    <property type="match status" value="1"/>
</dbReference>
<proteinExistence type="predicted"/>
<dbReference type="RefSeq" id="WP_118991139.1">
    <property type="nucleotide sequence ID" value="NZ_CP023434.1"/>
</dbReference>
<keyword evidence="3" id="KW-1185">Reference proteome</keyword>
<dbReference type="AlphaFoldDB" id="A0A347WMD7"/>
<gene>
    <name evidence="2" type="ORF">CL176_09685</name>
</gene>
<dbReference type="Proteomes" id="UP000263232">
    <property type="component" value="Chromosome"/>
</dbReference>
<sequence>MEAKLGIIPVQEALAKYSALYPKDQLTKLQIEHEGPFLKYEMVGNDGQERHIYEFNAATEEVLKERSRPMKPKQKEPSRLARRALNTTNLLPLSEITEIALKQVPVDNPYQWELDRKKERTVWKVEIADQRGGAFYEVKVDAQDGTVVEYKVK</sequence>
<dbReference type="OrthoDB" id="9955891at2"/>
<dbReference type="KEGG" id="abae:CL176_09685"/>
<evidence type="ECO:0000259" key="1">
    <source>
        <dbReference type="Pfam" id="PF03413"/>
    </source>
</evidence>
<dbReference type="Gene3D" id="3.10.450.40">
    <property type="match status" value="1"/>
</dbReference>
<dbReference type="InterPro" id="IPR025711">
    <property type="entry name" value="PepSY"/>
</dbReference>
<feature type="domain" description="PepSY" evidence="1">
    <location>
        <begin position="91"/>
        <end position="150"/>
    </location>
</feature>
<reference evidence="2 3" key="1">
    <citation type="submission" date="2017-09" db="EMBL/GenBank/DDBJ databases">
        <title>Complete genome sequence of Oxytococcus suis strain ZY16052.</title>
        <authorList>
            <person name="Li F."/>
        </authorList>
    </citation>
    <scope>NUCLEOTIDE SEQUENCE [LARGE SCALE GENOMIC DNA]</scope>
    <source>
        <strain evidence="2 3">ZY16052</strain>
    </source>
</reference>
<protein>
    <recommendedName>
        <fullName evidence="1">PepSY domain-containing protein</fullName>
    </recommendedName>
</protein>
<dbReference type="EMBL" id="CP023434">
    <property type="protein sequence ID" value="AXY26244.1"/>
    <property type="molecule type" value="Genomic_DNA"/>
</dbReference>